<proteinExistence type="predicted"/>
<dbReference type="Gene3D" id="1.10.10.10">
    <property type="entry name" value="Winged helix-like DNA-binding domain superfamily/Winged helix DNA-binding domain"/>
    <property type="match status" value="1"/>
</dbReference>
<dbReference type="PANTHER" id="PTHR44591">
    <property type="entry name" value="STRESS RESPONSE REGULATOR PROTEIN 1"/>
    <property type="match status" value="1"/>
</dbReference>
<evidence type="ECO:0000259" key="4">
    <source>
        <dbReference type="PROSITE" id="PS50043"/>
    </source>
</evidence>
<dbReference type="CDD" id="cd17534">
    <property type="entry name" value="REC_DC-like"/>
    <property type="match status" value="1"/>
</dbReference>
<accession>A0A1I7H5I2</accession>
<dbReference type="Pfam" id="PF00072">
    <property type="entry name" value="Response_reg"/>
    <property type="match status" value="1"/>
</dbReference>
<dbReference type="Proteomes" id="UP000199138">
    <property type="component" value="Unassembled WGS sequence"/>
</dbReference>
<dbReference type="OrthoDB" id="9797341at2"/>
<name>A0A1I7H5I2_9FLAO</name>
<dbReference type="PROSITE" id="PS00622">
    <property type="entry name" value="HTH_LUXR_1"/>
    <property type="match status" value="1"/>
</dbReference>
<dbReference type="InterPro" id="IPR011006">
    <property type="entry name" value="CheY-like_superfamily"/>
</dbReference>
<feature type="domain" description="HTH luxR-type" evidence="4">
    <location>
        <begin position="135"/>
        <end position="200"/>
    </location>
</feature>
<evidence type="ECO:0000256" key="1">
    <source>
        <dbReference type="ARBA" id="ARBA00022553"/>
    </source>
</evidence>
<evidence type="ECO:0000259" key="5">
    <source>
        <dbReference type="PROSITE" id="PS50110"/>
    </source>
</evidence>
<dbReference type="SMART" id="SM00448">
    <property type="entry name" value="REC"/>
    <property type="match status" value="1"/>
</dbReference>
<dbReference type="InterPro" id="IPR016032">
    <property type="entry name" value="Sig_transdc_resp-reg_C-effctor"/>
</dbReference>
<organism evidence="6 7">
    <name type="scientific">Pustulibacterium marinum</name>
    <dbReference type="NCBI Taxonomy" id="1224947"/>
    <lineage>
        <taxon>Bacteria</taxon>
        <taxon>Pseudomonadati</taxon>
        <taxon>Bacteroidota</taxon>
        <taxon>Flavobacteriia</taxon>
        <taxon>Flavobacteriales</taxon>
        <taxon>Flavobacteriaceae</taxon>
        <taxon>Pustulibacterium</taxon>
    </lineage>
</organism>
<evidence type="ECO:0000313" key="6">
    <source>
        <dbReference type="EMBL" id="SFU55940.1"/>
    </source>
</evidence>
<dbReference type="SUPFAM" id="SSF46894">
    <property type="entry name" value="C-terminal effector domain of the bipartite response regulators"/>
    <property type="match status" value="1"/>
</dbReference>
<evidence type="ECO:0000256" key="3">
    <source>
        <dbReference type="PROSITE-ProRule" id="PRU00169"/>
    </source>
</evidence>
<dbReference type="PROSITE" id="PS50043">
    <property type="entry name" value="HTH_LUXR_2"/>
    <property type="match status" value="1"/>
</dbReference>
<keyword evidence="1 3" id="KW-0597">Phosphoprotein</keyword>
<dbReference type="SUPFAM" id="SSF52172">
    <property type="entry name" value="CheY-like"/>
    <property type="match status" value="1"/>
</dbReference>
<dbReference type="Gene3D" id="3.40.50.2300">
    <property type="match status" value="1"/>
</dbReference>
<reference evidence="6 7" key="1">
    <citation type="submission" date="2016-10" db="EMBL/GenBank/DDBJ databases">
        <authorList>
            <person name="de Groot N.N."/>
        </authorList>
    </citation>
    <scope>NUCLEOTIDE SEQUENCE [LARGE SCALE GENOMIC DNA]</scope>
    <source>
        <strain evidence="6 7">CGMCC 1.12333</strain>
    </source>
</reference>
<sequence>MDTIKRVLIIEDEFIIAKDIKQVLKASDYDVTIANNVVKAIRLFDEEDFDCIISDINLNDEIDGIELIHQLFNLKFVPVVFLTAYNDNQFLERAKETIPFAYLLKPFDEKQLLLTIDLAILNFNKNKSVSNPTISKNQLETLTRREKEILISLSTGKTSKEIGSIYHISPLTVEKHKKNIKKKLNMSTVGELINFVFQSNLYSL</sequence>
<evidence type="ECO:0000256" key="2">
    <source>
        <dbReference type="ARBA" id="ARBA00023125"/>
    </source>
</evidence>
<evidence type="ECO:0000313" key="7">
    <source>
        <dbReference type="Proteomes" id="UP000199138"/>
    </source>
</evidence>
<dbReference type="EMBL" id="FPBK01000007">
    <property type="protein sequence ID" value="SFU55940.1"/>
    <property type="molecule type" value="Genomic_DNA"/>
</dbReference>
<dbReference type="STRING" id="1224947.SAMN05216480_10784"/>
<dbReference type="PROSITE" id="PS50110">
    <property type="entry name" value="RESPONSE_REGULATORY"/>
    <property type="match status" value="1"/>
</dbReference>
<protein>
    <submittedName>
        <fullName evidence="6">DNA-binding response regulator, NarL/FixJ family, contains REC and HTH domains</fullName>
    </submittedName>
</protein>
<gene>
    <name evidence="6" type="ORF">SAMN05216480_10784</name>
</gene>
<dbReference type="InterPro" id="IPR001789">
    <property type="entry name" value="Sig_transdc_resp-reg_receiver"/>
</dbReference>
<dbReference type="Pfam" id="PF00196">
    <property type="entry name" value="GerE"/>
    <property type="match status" value="1"/>
</dbReference>
<dbReference type="GO" id="GO:0000160">
    <property type="term" value="P:phosphorelay signal transduction system"/>
    <property type="evidence" value="ECO:0007669"/>
    <property type="project" value="InterPro"/>
</dbReference>
<dbReference type="PANTHER" id="PTHR44591:SF3">
    <property type="entry name" value="RESPONSE REGULATORY DOMAIN-CONTAINING PROTEIN"/>
    <property type="match status" value="1"/>
</dbReference>
<dbReference type="GO" id="GO:0006355">
    <property type="term" value="P:regulation of DNA-templated transcription"/>
    <property type="evidence" value="ECO:0007669"/>
    <property type="project" value="InterPro"/>
</dbReference>
<feature type="modified residue" description="4-aspartylphosphate" evidence="3">
    <location>
        <position position="55"/>
    </location>
</feature>
<keyword evidence="7" id="KW-1185">Reference proteome</keyword>
<dbReference type="InterPro" id="IPR050595">
    <property type="entry name" value="Bact_response_regulator"/>
</dbReference>
<dbReference type="InterPro" id="IPR036388">
    <property type="entry name" value="WH-like_DNA-bd_sf"/>
</dbReference>
<feature type="domain" description="Response regulatory" evidence="5">
    <location>
        <begin position="6"/>
        <end position="120"/>
    </location>
</feature>
<keyword evidence="2 6" id="KW-0238">DNA-binding</keyword>
<dbReference type="RefSeq" id="WP_093025150.1">
    <property type="nucleotide sequence ID" value="NZ_FPBK01000007.1"/>
</dbReference>
<dbReference type="SMART" id="SM00421">
    <property type="entry name" value="HTH_LUXR"/>
    <property type="match status" value="1"/>
</dbReference>
<dbReference type="AlphaFoldDB" id="A0A1I7H5I2"/>
<dbReference type="PRINTS" id="PR00038">
    <property type="entry name" value="HTHLUXR"/>
</dbReference>
<dbReference type="InterPro" id="IPR000792">
    <property type="entry name" value="Tscrpt_reg_LuxR_C"/>
</dbReference>
<dbReference type="GO" id="GO:0003677">
    <property type="term" value="F:DNA binding"/>
    <property type="evidence" value="ECO:0007669"/>
    <property type="project" value="UniProtKB-KW"/>
</dbReference>